<dbReference type="PaxDb" id="39947-A0A0P0W923"/>
<dbReference type="Proteomes" id="UP000059680">
    <property type="component" value="Chromosome 4"/>
</dbReference>
<reference evidence="1 2" key="2">
    <citation type="journal article" date="2013" name="Plant Cell Physiol.">
        <title>Rice Annotation Project Database (RAP-DB): an integrative and interactive database for rice genomics.</title>
        <authorList>
            <person name="Sakai H."/>
            <person name="Lee S.S."/>
            <person name="Tanaka T."/>
            <person name="Numa H."/>
            <person name="Kim J."/>
            <person name="Kawahara Y."/>
            <person name="Wakimoto H."/>
            <person name="Yang C.C."/>
            <person name="Iwamoto M."/>
            <person name="Abe T."/>
            <person name="Yamada Y."/>
            <person name="Muto A."/>
            <person name="Inokuchi H."/>
            <person name="Ikemura T."/>
            <person name="Matsumoto T."/>
            <person name="Sasaki T."/>
            <person name="Itoh T."/>
        </authorList>
    </citation>
    <scope>NUCLEOTIDE SEQUENCE [LARGE SCALE GENOMIC DNA]</scope>
    <source>
        <strain evidence="2">cv. Nipponbare</strain>
    </source>
</reference>
<reference evidence="1 2" key="3">
    <citation type="journal article" date="2013" name="Rice">
        <title>Improvement of the Oryza sativa Nipponbare reference genome using next generation sequence and optical map data.</title>
        <authorList>
            <person name="Kawahara Y."/>
            <person name="de la Bastide M."/>
            <person name="Hamilton J.P."/>
            <person name="Kanamori H."/>
            <person name="McCombie W.R."/>
            <person name="Ouyang S."/>
            <person name="Schwartz D.C."/>
            <person name="Tanaka T."/>
            <person name="Wu J."/>
            <person name="Zhou S."/>
            <person name="Childs K.L."/>
            <person name="Davidson R.M."/>
            <person name="Lin H."/>
            <person name="Quesada-Ocampo L."/>
            <person name="Vaillancourt B."/>
            <person name="Sakai H."/>
            <person name="Lee S.S."/>
            <person name="Kim J."/>
            <person name="Numa H."/>
            <person name="Itoh T."/>
            <person name="Buell C.R."/>
            <person name="Matsumoto T."/>
        </authorList>
    </citation>
    <scope>NUCLEOTIDE SEQUENCE [LARGE SCALE GENOMIC DNA]</scope>
    <source>
        <strain evidence="2">cv. Nipponbare</strain>
    </source>
</reference>
<evidence type="ECO:0000313" key="1">
    <source>
        <dbReference type="EMBL" id="BAS88520.1"/>
    </source>
</evidence>
<keyword evidence="2" id="KW-1185">Reference proteome</keyword>
<dbReference type="InParanoid" id="A0A0P0W923"/>
<name>A0A0P0W923_ORYSJ</name>
<organism evidence="1 2">
    <name type="scientific">Oryza sativa subsp. japonica</name>
    <name type="common">Rice</name>
    <dbReference type="NCBI Taxonomy" id="39947"/>
    <lineage>
        <taxon>Eukaryota</taxon>
        <taxon>Viridiplantae</taxon>
        <taxon>Streptophyta</taxon>
        <taxon>Embryophyta</taxon>
        <taxon>Tracheophyta</taxon>
        <taxon>Spermatophyta</taxon>
        <taxon>Magnoliopsida</taxon>
        <taxon>Liliopsida</taxon>
        <taxon>Poales</taxon>
        <taxon>Poaceae</taxon>
        <taxon>BOP clade</taxon>
        <taxon>Oryzoideae</taxon>
        <taxon>Oryzeae</taxon>
        <taxon>Oryzinae</taxon>
        <taxon>Oryza</taxon>
        <taxon>Oryza sativa</taxon>
    </lineage>
</organism>
<dbReference type="EMBL" id="AP014960">
    <property type="protein sequence ID" value="BAS88520.1"/>
    <property type="molecule type" value="Genomic_DNA"/>
</dbReference>
<evidence type="ECO:0000313" key="2">
    <source>
        <dbReference type="Proteomes" id="UP000059680"/>
    </source>
</evidence>
<dbReference type="AlphaFoldDB" id="A0A0P0W923"/>
<gene>
    <name evidence="1" type="ordered locus">Os04g0310450</name>
    <name evidence="1" type="ORF">OSNPB_040310450</name>
</gene>
<proteinExistence type="predicted"/>
<protein>
    <submittedName>
        <fullName evidence="1">Os04g0310450 protein</fullName>
    </submittedName>
</protein>
<accession>A0A0P0W923</accession>
<reference evidence="2" key="1">
    <citation type="journal article" date="2005" name="Nature">
        <title>The map-based sequence of the rice genome.</title>
        <authorList>
            <consortium name="International rice genome sequencing project (IRGSP)"/>
            <person name="Matsumoto T."/>
            <person name="Wu J."/>
            <person name="Kanamori H."/>
            <person name="Katayose Y."/>
            <person name="Fujisawa M."/>
            <person name="Namiki N."/>
            <person name="Mizuno H."/>
            <person name="Yamamoto K."/>
            <person name="Antonio B.A."/>
            <person name="Baba T."/>
            <person name="Sakata K."/>
            <person name="Nagamura Y."/>
            <person name="Aoki H."/>
            <person name="Arikawa K."/>
            <person name="Arita K."/>
            <person name="Bito T."/>
            <person name="Chiden Y."/>
            <person name="Fujitsuka N."/>
            <person name="Fukunaka R."/>
            <person name="Hamada M."/>
            <person name="Harada C."/>
            <person name="Hayashi A."/>
            <person name="Hijishita S."/>
            <person name="Honda M."/>
            <person name="Hosokawa S."/>
            <person name="Ichikawa Y."/>
            <person name="Idonuma A."/>
            <person name="Iijima M."/>
            <person name="Ikeda M."/>
            <person name="Ikeno M."/>
            <person name="Ito K."/>
            <person name="Ito S."/>
            <person name="Ito T."/>
            <person name="Ito Y."/>
            <person name="Ito Y."/>
            <person name="Iwabuchi A."/>
            <person name="Kamiya K."/>
            <person name="Karasawa W."/>
            <person name="Kurita K."/>
            <person name="Katagiri S."/>
            <person name="Kikuta A."/>
            <person name="Kobayashi H."/>
            <person name="Kobayashi N."/>
            <person name="Machita K."/>
            <person name="Maehara T."/>
            <person name="Masukawa M."/>
            <person name="Mizubayashi T."/>
            <person name="Mukai Y."/>
            <person name="Nagasaki H."/>
            <person name="Nagata Y."/>
            <person name="Naito S."/>
            <person name="Nakashima M."/>
            <person name="Nakama Y."/>
            <person name="Nakamichi Y."/>
            <person name="Nakamura M."/>
            <person name="Meguro A."/>
            <person name="Negishi M."/>
            <person name="Ohta I."/>
            <person name="Ohta T."/>
            <person name="Okamoto M."/>
            <person name="Ono N."/>
            <person name="Saji S."/>
            <person name="Sakaguchi M."/>
            <person name="Sakai K."/>
            <person name="Shibata M."/>
            <person name="Shimokawa T."/>
            <person name="Song J."/>
            <person name="Takazaki Y."/>
            <person name="Terasawa K."/>
            <person name="Tsugane M."/>
            <person name="Tsuji K."/>
            <person name="Ueda S."/>
            <person name="Waki K."/>
            <person name="Yamagata H."/>
            <person name="Yamamoto M."/>
            <person name="Yamamoto S."/>
            <person name="Yamane H."/>
            <person name="Yoshiki S."/>
            <person name="Yoshihara R."/>
            <person name="Yukawa K."/>
            <person name="Zhong H."/>
            <person name="Yano M."/>
            <person name="Yuan Q."/>
            <person name="Ouyang S."/>
            <person name="Liu J."/>
            <person name="Jones K.M."/>
            <person name="Gansberger K."/>
            <person name="Moffat K."/>
            <person name="Hill J."/>
            <person name="Bera J."/>
            <person name="Fadrosh D."/>
            <person name="Jin S."/>
            <person name="Johri S."/>
            <person name="Kim M."/>
            <person name="Overton L."/>
            <person name="Reardon M."/>
            <person name="Tsitrin T."/>
            <person name="Vuong H."/>
            <person name="Weaver B."/>
            <person name="Ciecko A."/>
            <person name="Tallon L."/>
            <person name="Jackson J."/>
            <person name="Pai G."/>
            <person name="Aken S.V."/>
            <person name="Utterback T."/>
            <person name="Reidmuller S."/>
            <person name="Feldblyum T."/>
            <person name="Hsiao J."/>
            <person name="Zismann V."/>
            <person name="Iobst S."/>
            <person name="de Vazeille A.R."/>
            <person name="Buell C.R."/>
            <person name="Ying K."/>
            <person name="Li Y."/>
            <person name="Lu T."/>
            <person name="Huang Y."/>
            <person name="Zhao Q."/>
            <person name="Feng Q."/>
            <person name="Zhang L."/>
            <person name="Zhu J."/>
            <person name="Weng Q."/>
            <person name="Mu J."/>
            <person name="Lu Y."/>
            <person name="Fan D."/>
            <person name="Liu Y."/>
            <person name="Guan J."/>
            <person name="Zhang Y."/>
            <person name="Yu S."/>
            <person name="Liu X."/>
            <person name="Zhang Y."/>
            <person name="Hong G."/>
            <person name="Han B."/>
            <person name="Choisne N."/>
            <person name="Demange N."/>
            <person name="Orjeda G."/>
            <person name="Samain S."/>
            <person name="Cattolico L."/>
            <person name="Pelletier E."/>
            <person name="Couloux A."/>
            <person name="Segurens B."/>
            <person name="Wincker P."/>
            <person name="D'Hont A."/>
            <person name="Scarpelli C."/>
            <person name="Weissenbach J."/>
            <person name="Salanoubat M."/>
            <person name="Quetier F."/>
            <person name="Yu Y."/>
            <person name="Kim H.R."/>
            <person name="Rambo T."/>
            <person name="Currie J."/>
            <person name="Collura K."/>
            <person name="Luo M."/>
            <person name="Yang T."/>
            <person name="Ammiraju J.S.S."/>
            <person name="Engler F."/>
            <person name="Soderlund C."/>
            <person name="Wing R.A."/>
            <person name="Palmer L.E."/>
            <person name="de la Bastide M."/>
            <person name="Spiegel L."/>
            <person name="Nascimento L."/>
            <person name="Zutavern T."/>
            <person name="O'Shaughnessy A."/>
            <person name="Dike S."/>
            <person name="Dedhia N."/>
            <person name="Preston R."/>
            <person name="Balija V."/>
            <person name="McCombie W.R."/>
            <person name="Chow T."/>
            <person name="Chen H."/>
            <person name="Chung M."/>
            <person name="Chen C."/>
            <person name="Shaw J."/>
            <person name="Wu H."/>
            <person name="Hsiao K."/>
            <person name="Chao Y."/>
            <person name="Chu M."/>
            <person name="Cheng C."/>
            <person name="Hour A."/>
            <person name="Lee P."/>
            <person name="Lin S."/>
            <person name="Lin Y."/>
            <person name="Liou J."/>
            <person name="Liu S."/>
            <person name="Hsing Y."/>
            <person name="Raghuvanshi S."/>
            <person name="Mohanty A."/>
            <person name="Bharti A.K."/>
            <person name="Gaur A."/>
            <person name="Gupta V."/>
            <person name="Kumar D."/>
            <person name="Ravi V."/>
            <person name="Vij S."/>
            <person name="Kapur A."/>
            <person name="Khurana P."/>
            <person name="Khurana P."/>
            <person name="Khurana J.P."/>
            <person name="Tyagi A.K."/>
            <person name="Gaikwad K."/>
            <person name="Singh A."/>
            <person name="Dalal V."/>
            <person name="Srivastava S."/>
            <person name="Dixit A."/>
            <person name="Pal A.K."/>
            <person name="Ghazi I.A."/>
            <person name="Yadav M."/>
            <person name="Pandit A."/>
            <person name="Bhargava A."/>
            <person name="Sureshbabu K."/>
            <person name="Batra K."/>
            <person name="Sharma T.R."/>
            <person name="Mohapatra T."/>
            <person name="Singh N.K."/>
            <person name="Messing J."/>
            <person name="Nelson A.B."/>
            <person name="Fuks G."/>
            <person name="Kavchok S."/>
            <person name="Keizer G."/>
            <person name="Linton E."/>
            <person name="Llaca V."/>
            <person name="Song R."/>
            <person name="Tanyolac B."/>
            <person name="Young S."/>
            <person name="Ho-Il K."/>
            <person name="Hahn J.H."/>
            <person name="Sangsakoo G."/>
            <person name="Vanavichit A."/>
            <person name="de Mattos Luiz.A.T."/>
            <person name="Zimmer P.D."/>
            <person name="Malone G."/>
            <person name="Dellagostin O."/>
            <person name="de Oliveira A.C."/>
            <person name="Bevan M."/>
            <person name="Bancroft I."/>
            <person name="Minx P."/>
            <person name="Cordum H."/>
            <person name="Wilson R."/>
            <person name="Cheng Z."/>
            <person name="Jin W."/>
            <person name="Jiang J."/>
            <person name="Leong S.A."/>
            <person name="Iwama H."/>
            <person name="Gojobori T."/>
            <person name="Itoh T."/>
            <person name="Niimura Y."/>
            <person name="Fujii Y."/>
            <person name="Habara T."/>
            <person name="Sakai H."/>
            <person name="Sato Y."/>
            <person name="Wilson G."/>
            <person name="Kumar K."/>
            <person name="McCouch S."/>
            <person name="Juretic N."/>
            <person name="Hoen D."/>
            <person name="Wright S."/>
            <person name="Bruskiewich R."/>
            <person name="Bureau T."/>
            <person name="Miyao A."/>
            <person name="Hirochika H."/>
            <person name="Nishikawa T."/>
            <person name="Kadowaki K."/>
            <person name="Sugiura M."/>
            <person name="Burr B."/>
            <person name="Sasaki T."/>
        </authorList>
    </citation>
    <scope>NUCLEOTIDE SEQUENCE [LARGE SCALE GENOMIC DNA]</scope>
    <source>
        <strain evidence="2">cv. Nipponbare</strain>
    </source>
</reference>
<sequence>MIHNGPPKSHAVVLDSDAVDTGSLAFAVFMPMDKLELKTTDDGNIPLALTLVTGVINIGRLGKRTQDYPLRTVGIEQVYIKVAMSDGYPCTVTYGERIARYRP</sequence>